<name>A0A2N9FBW0_FAGSY</name>
<dbReference type="PANTHER" id="PTHR47592:SF27">
    <property type="entry name" value="OS08G0421700 PROTEIN"/>
    <property type="match status" value="1"/>
</dbReference>
<evidence type="ECO:0000259" key="2">
    <source>
        <dbReference type="PROSITE" id="PS50158"/>
    </source>
</evidence>
<dbReference type="SUPFAM" id="SSF57756">
    <property type="entry name" value="Retrovirus zinc finger-like domains"/>
    <property type="match status" value="1"/>
</dbReference>
<dbReference type="Pfam" id="PF14223">
    <property type="entry name" value="Retrotran_gag_2"/>
    <property type="match status" value="1"/>
</dbReference>
<keyword evidence="1" id="KW-0479">Metal-binding</keyword>
<dbReference type="EMBL" id="OIVN01000993">
    <property type="protein sequence ID" value="SPC88386.1"/>
    <property type="molecule type" value="Genomic_DNA"/>
</dbReference>
<evidence type="ECO:0000256" key="1">
    <source>
        <dbReference type="PROSITE-ProRule" id="PRU00047"/>
    </source>
</evidence>
<organism evidence="3">
    <name type="scientific">Fagus sylvatica</name>
    <name type="common">Beechnut</name>
    <dbReference type="NCBI Taxonomy" id="28930"/>
    <lineage>
        <taxon>Eukaryota</taxon>
        <taxon>Viridiplantae</taxon>
        <taxon>Streptophyta</taxon>
        <taxon>Embryophyta</taxon>
        <taxon>Tracheophyta</taxon>
        <taxon>Spermatophyta</taxon>
        <taxon>Magnoliopsida</taxon>
        <taxon>eudicotyledons</taxon>
        <taxon>Gunneridae</taxon>
        <taxon>Pentapetalae</taxon>
        <taxon>rosids</taxon>
        <taxon>fabids</taxon>
        <taxon>Fagales</taxon>
        <taxon>Fagaceae</taxon>
        <taxon>Fagus</taxon>
    </lineage>
</organism>
<proteinExistence type="predicted"/>
<reference evidence="3" key="1">
    <citation type="submission" date="2018-02" db="EMBL/GenBank/DDBJ databases">
        <authorList>
            <person name="Cohen D.B."/>
            <person name="Kent A.D."/>
        </authorList>
    </citation>
    <scope>NUCLEOTIDE SEQUENCE</scope>
</reference>
<keyword evidence="1" id="KW-0863">Zinc-finger</keyword>
<evidence type="ECO:0000313" key="3">
    <source>
        <dbReference type="EMBL" id="SPC88386.1"/>
    </source>
</evidence>
<sequence length="339" mass="39526">MSTKTVQNTIVVLVVTPVTVPINHGEKPEKFNGTEFKRWQQKMLFYLTTLNLAKFLYEDAPTLNENESDRQVVAAIDAWKHADFLCKNYILNGLDNILYNVYSQKTTRELWDSLEKKNKTEDAATKKFIVGRFLDYKMLDSKTVIIQVQELQLIMQKHKHKEMKLEDLIVRLRIEEDNQFKNYLKHKRKEMKLEDLIVRLRIEEGNRTFAKAMWNQTIESKANVVEHNNKNKHFGQGFGQGSNQDTKGGDAKRFKGKCFICDKPGHCVKDCRKCNDQGNKKTYQANISKLENLSKDDFDINLSAVVSEVNLVGDTKEWWCKSIVKRRQCRQVETLIRGN</sequence>
<dbReference type="InterPro" id="IPR036875">
    <property type="entry name" value="Znf_CCHC_sf"/>
</dbReference>
<dbReference type="PANTHER" id="PTHR47592">
    <property type="entry name" value="PBF68 PROTEIN"/>
    <property type="match status" value="1"/>
</dbReference>
<feature type="domain" description="CCHC-type" evidence="2">
    <location>
        <begin position="257"/>
        <end position="273"/>
    </location>
</feature>
<gene>
    <name evidence="3" type="ORF">FSB_LOCUS16268</name>
</gene>
<dbReference type="PROSITE" id="PS50158">
    <property type="entry name" value="ZF_CCHC"/>
    <property type="match status" value="1"/>
</dbReference>
<dbReference type="AlphaFoldDB" id="A0A2N9FBW0"/>
<accession>A0A2N9FBW0</accession>
<dbReference type="GO" id="GO:0008270">
    <property type="term" value="F:zinc ion binding"/>
    <property type="evidence" value="ECO:0007669"/>
    <property type="project" value="UniProtKB-KW"/>
</dbReference>
<keyword evidence="1" id="KW-0862">Zinc</keyword>
<dbReference type="InterPro" id="IPR001878">
    <property type="entry name" value="Znf_CCHC"/>
</dbReference>
<protein>
    <recommendedName>
        <fullName evidence="2">CCHC-type domain-containing protein</fullName>
    </recommendedName>
</protein>
<dbReference type="GO" id="GO:0003676">
    <property type="term" value="F:nucleic acid binding"/>
    <property type="evidence" value="ECO:0007669"/>
    <property type="project" value="InterPro"/>
</dbReference>